<dbReference type="SUPFAM" id="SSF53649">
    <property type="entry name" value="Alkaline phosphatase-like"/>
    <property type="match status" value="1"/>
</dbReference>
<evidence type="ECO:0000256" key="1">
    <source>
        <dbReference type="ARBA" id="ARBA00008779"/>
    </source>
</evidence>
<dbReference type="PROSITE" id="PS00149">
    <property type="entry name" value="SULFATASE_2"/>
    <property type="match status" value="1"/>
</dbReference>
<dbReference type="GO" id="GO:0004065">
    <property type="term" value="F:arylsulfatase activity"/>
    <property type="evidence" value="ECO:0007669"/>
    <property type="project" value="TreeGrafter"/>
</dbReference>
<keyword evidence="3" id="KW-0378">Hydrolase</keyword>
<keyword evidence="4" id="KW-0106">Calcium</keyword>
<dbReference type="GO" id="GO:0046872">
    <property type="term" value="F:metal ion binding"/>
    <property type="evidence" value="ECO:0007669"/>
    <property type="project" value="UniProtKB-KW"/>
</dbReference>
<protein>
    <submittedName>
        <fullName evidence="7">Arylsulfatase</fullName>
    </submittedName>
</protein>
<evidence type="ECO:0000256" key="5">
    <source>
        <dbReference type="SAM" id="SignalP"/>
    </source>
</evidence>
<dbReference type="InterPro" id="IPR024607">
    <property type="entry name" value="Sulfatase_CS"/>
</dbReference>
<keyword evidence="2" id="KW-0479">Metal-binding</keyword>
<reference evidence="7 8" key="1">
    <citation type="submission" date="2018-11" db="EMBL/GenBank/DDBJ databases">
        <title>Novel bacteria species description.</title>
        <authorList>
            <person name="Han J.-H."/>
        </authorList>
    </citation>
    <scope>NUCLEOTIDE SEQUENCE [LARGE SCALE GENOMIC DNA]</scope>
    <source>
        <strain evidence="7 8">KCTC23259</strain>
    </source>
</reference>
<dbReference type="EMBL" id="RJUF01000183">
    <property type="protein sequence ID" value="MCP9765440.1"/>
    <property type="molecule type" value="Genomic_DNA"/>
</dbReference>
<feature type="chain" id="PRO_5042025663" evidence="5">
    <location>
        <begin position="21"/>
        <end position="556"/>
    </location>
</feature>
<comment type="caution">
    <text evidence="7">The sequence shown here is derived from an EMBL/GenBank/DDBJ whole genome shotgun (WGS) entry which is preliminary data.</text>
</comment>
<dbReference type="Pfam" id="PF00884">
    <property type="entry name" value="Sulfatase"/>
    <property type="match status" value="1"/>
</dbReference>
<evidence type="ECO:0000256" key="2">
    <source>
        <dbReference type="ARBA" id="ARBA00022723"/>
    </source>
</evidence>
<name>A0AAE3H790_9BACT</name>
<dbReference type="InterPro" id="IPR000917">
    <property type="entry name" value="Sulfatase_N"/>
</dbReference>
<accession>A0AAE3H790</accession>
<feature type="signal peptide" evidence="5">
    <location>
        <begin position="1"/>
        <end position="20"/>
    </location>
</feature>
<dbReference type="Gene3D" id="3.40.720.10">
    <property type="entry name" value="Alkaline Phosphatase, subunit A"/>
    <property type="match status" value="1"/>
</dbReference>
<dbReference type="AlphaFoldDB" id="A0AAE3H790"/>
<evidence type="ECO:0000259" key="6">
    <source>
        <dbReference type="Pfam" id="PF00884"/>
    </source>
</evidence>
<sequence length="556" mass="62725">MKKTLIIFTAILSLTIAAQAQKKSKVQEVKPDSRPNVILIMVDDMGYSDLGIYGSEIATPNLDKLATQGLRLREFYNNSICAPTRASLLTGQYQHKAGVGYFDVNLGLPAYQGFLNKESLTLGEVFRSGGYSTLLSGKWHVGDDSLSWPKQRGFDKFYGILKGGANYFNTKPLYIGGQNGYPVTLLKDNTRQYPADDSYYFTDEIGKNAIEFLQEQNNEKKPFFLYLAFTAPHWPLQAKPEDIAKYKGKFDKGWDALREIRINKLKENGILLPSQTIAARDPEVPEWDKLTWDEKDFWKKKMEVYAAMVDNMDQNVGKVLEKLKELKKDDNTLIIFISDNGAQGGFNTYNPLRRGKVVNAGPIGTSGSFDYQEQNWAYLSNTPLRQYKNNMHEGGFSSPFIAWFPSKIKAGRIDKGTGHLIDLAPTFYDLAGIKYPENYNGIKTNPLAGKSLLPVLFGDASEVNRGEPIFWERAGNRAVRDGKWKIVSTFPAYKWELYDLENDRGETKDLAEAHPDVVNRLSTSYNQWAEKTGVVEYSKIRPGNELIPGAAARRNQ</sequence>
<organism evidence="7 8">
    <name type="scientific">Lacihabitans soyangensis</name>
    <dbReference type="NCBI Taxonomy" id="869394"/>
    <lineage>
        <taxon>Bacteria</taxon>
        <taxon>Pseudomonadati</taxon>
        <taxon>Bacteroidota</taxon>
        <taxon>Cytophagia</taxon>
        <taxon>Cytophagales</taxon>
        <taxon>Leadbetterellaceae</taxon>
        <taxon>Lacihabitans</taxon>
    </lineage>
</organism>
<dbReference type="PROSITE" id="PS00523">
    <property type="entry name" value="SULFATASE_1"/>
    <property type="match status" value="1"/>
</dbReference>
<comment type="similarity">
    <text evidence="1">Belongs to the sulfatase family.</text>
</comment>
<dbReference type="Gene3D" id="3.30.1120.10">
    <property type="match status" value="1"/>
</dbReference>
<feature type="domain" description="Sulfatase N-terminal" evidence="6">
    <location>
        <begin position="35"/>
        <end position="433"/>
    </location>
</feature>
<dbReference type="RefSeq" id="WP_255039133.1">
    <property type="nucleotide sequence ID" value="NZ_RJUF01000183.1"/>
</dbReference>
<gene>
    <name evidence="7" type="ORF">EGI31_21095</name>
</gene>
<dbReference type="InterPro" id="IPR050738">
    <property type="entry name" value="Sulfatase"/>
</dbReference>
<dbReference type="InterPro" id="IPR017850">
    <property type="entry name" value="Alkaline_phosphatase_core_sf"/>
</dbReference>
<dbReference type="Proteomes" id="UP001204144">
    <property type="component" value="Unassembled WGS sequence"/>
</dbReference>
<evidence type="ECO:0000256" key="3">
    <source>
        <dbReference type="ARBA" id="ARBA00022801"/>
    </source>
</evidence>
<keyword evidence="8" id="KW-1185">Reference proteome</keyword>
<proteinExistence type="inferred from homology"/>
<dbReference type="PANTHER" id="PTHR42693">
    <property type="entry name" value="ARYLSULFATASE FAMILY MEMBER"/>
    <property type="match status" value="1"/>
</dbReference>
<evidence type="ECO:0000256" key="4">
    <source>
        <dbReference type="ARBA" id="ARBA00022837"/>
    </source>
</evidence>
<dbReference type="CDD" id="cd16025">
    <property type="entry name" value="PAS_like"/>
    <property type="match status" value="1"/>
</dbReference>
<dbReference type="PANTHER" id="PTHR42693:SF53">
    <property type="entry name" value="ENDO-4-O-SULFATASE"/>
    <property type="match status" value="1"/>
</dbReference>
<evidence type="ECO:0000313" key="8">
    <source>
        <dbReference type="Proteomes" id="UP001204144"/>
    </source>
</evidence>
<keyword evidence="5" id="KW-0732">Signal</keyword>
<evidence type="ECO:0000313" key="7">
    <source>
        <dbReference type="EMBL" id="MCP9765440.1"/>
    </source>
</evidence>